<gene>
    <name evidence="14" type="ORF">IAC59_06755</name>
</gene>
<feature type="compositionally biased region" description="Basic and acidic residues" evidence="11">
    <location>
        <begin position="487"/>
        <end position="547"/>
    </location>
</feature>
<evidence type="ECO:0000256" key="7">
    <source>
        <dbReference type="ARBA" id="ARBA00038437"/>
    </source>
</evidence>
<dbReference type="PANTHER" id="PTHR47959">
    <property type="entry name" value="ATP-DEPENDENT RNA HELICASE RHLE-RELATED"/>
    <property type="match status" value="1"/>
</dbReference>
<dbReference type="GO" id="GO:0003723">
    <property type="term" value="F:RNA binding"/>
    <property type="evidence" value="ECO:0007669"/>
    <property type="project" value="UniProtKB-ARBA"/>
</dbReference>
<dbReference type="PROSITE" id="PS51192">
    <property type="entry name" value="HELICASE_ATP_BIND_1"/>
    <property type="match status" value="1"/>
</dbReference>
<feature type="region of interest" description="Disordered" evidence="11">
    <location>
        <begin position="434"/>
        <end position="547"/>
    </location>
</feature>
<comment type="similarity">
    <text evidence="7 10">Belongs to the DEAD box helicase family.</text>
</comment>
<dbReference type="GO" id="GO:0003724">
    <property type="term" value="F:RNA helicase activity"/>
    <property type="evidence" value="ECO:0007669"/>
    <property type="project" value="UniProtKB-EC"/>
</dbReference>
<proteinExistence type="inferred from homology"/>
<feature type="compositionally biased region" description="Low complexity" evidence="11">
    <location>
        <begin position="440"/>
        <end position="454"/>
    </location>
</feature>
<dbReference type="InterPro" id="IPR044742">
    <property type="entry name" value="DEAD/DEAH_RhlB"/>
</dbReference>
<keyword evidence="2" id="KW-0963">Cytoplasm</keyword>
<evidence type="ECO:0000259" key="13">
    <source>
        <dbReference type="PROSITE" id="PS51194"/>
    </source>
</evidence>
<organism evidence="14 15">
    <name type="scientific">Candidatus Fimadaptatus faecigallinarum</name>
    <dbReference type="NCBI Taxonomy" id="2840814"/>
    <lineage>
        <taxon>Bacteria</taxon>
        <taxon>Bacillati</taxon>
        <taxon>Bacillota</taxon>
        <taxon>Clostridia</taxon>
        <taxon>Eubacteriales</taxon>
        <taxon>Candidatus Fimadaptatus</taxon>
    </lineage>
</organism>
<feature type="domain" description="Helicase C-terminal" evidence="13">
    <location>
        <begin position="240"/>
        <end position="383"/>
    </location>
</feature>
<evidence type="ECO:0000313" key="14">
    <source>
        <dbReference type="EMBL" id="HIU46942.1"/>
    </source>
</evidence>
<dbReference type="CDD" id="cd00268">
    <property type="entry name" value="DEADc"/>
    <property type="match status" value="1"/>
</dbReference>
<dbReference type="PROSITE" id="PS51194">
    <property type="entry name" value="HELICASE_CTER"/>
    <property type="match status" value="1"/>
</dbReference>
<dbReference type="Gene3D" id="3.40.50.300">
    <property type="entry name" value="P-loop containing nucleotide triphosphate hydrolases"/>
    <property type="match status" value="2"/>
</dbReference>
<keyword evidence="3 10" id="KW-0547">Nucleotide-binding</keyword>
<dbReference type="PANTHER" id="PTHR47959:SF1">
    <property type="entry name" value="ATP-DEPENDENT RNA HELICASE DBPA"/>
    <property type="match status" value="1"/>
</dbReference>
<keyword evidence="5 10" id="KW-0347">Helicase</keyword>
<evidence type="ECO:0000256" key="9">
    <source>
        <dbReference type="ARBA" id="ARBA00067932"/>
    </source>
</evidence>
<evidence type="ECO:0000256" key="6">
    <source>
        <dbReference type="ARBA" id="ARBA00022840"/>
    </source>
</evidence>
<name>A0A9D1S551_9FIRM</name>
<dbReference type="GO" id="GO:0016787">
    <property type="term" value="F:hydrolase activity"/>
    <property type="evidence" value="ECO:0007669"/>
    <property type="project" value="UniProtKB-KW"/>
</dbReference>
<dbReference type="InterPro" id="IPR014001">
    <property type="entry name" value="Helicase_ATP-bd"/>
</dbReference>
<dbReference type="InterPro" id="IPR000629">
    <property type="entry name" value="RNA-helicase_DEAD-box_CS"/>
</dbReference>
<reference evidence="14" key="1">
    <citation type="submission" date="2020-10" db="EMBL/GenBank/DDBJ databases">
        <authorList>
            <person name="Gilroy R."/>
        </authorList>
    </citation>
    <scope>NUCLEOTIDE SEQUENCE</scope>
    <source>
        <strain evidence="14">ChiSxjej2B14-8506</strain>
    </source>
</reference>
<dbReference type="AlphaFoldDB" id="A0A9D1S551"/>
<evidence type="ECO:0000256" key="3">
    <source>
        <dbReference type="ARBA" id="ARBA00022741"/>
    </source>
</evidence>
<evidence type="ECO:0000256" key="5">
    <source>
        <dbReference type="ARBA" id="ARBA00022806"/>
    </source>
</evidence>
<reference evidence="14" key="2">
    <citation type="journal article" date="2021" name="PeerJ">
        <title>Extensive microbial diversity within the chicken gut microbiome revealed by metagenomics and culture.</title>
        <authorList>
            <person name="Gilroy R."/>
            <person name="Ravi A."/>
            <person name="Getino M."/>
            <person name="Pursley I."/>
            <person name="Horton D.L."/>
            <person name="Alikhan N.F."/>
            <person name="Baker D."/>
            <person name="Gharbi K."/>
            <person name="Hall N."/>
            <person name="Watson M."/>
            <person name="Adriaenssens E.M."/>
            <person name="Foster-Nyarko E."/>
            <person name="Jarju S."/>
            <person name="Secka A."/>
            <person name="Antonio M."/>
            <person name="Oren A."/>
            <person name="Chaudhuri R.R."/>
            <person name="La Ragione R."/>
            <person name="Hildebrand F."/>
            <person name="Pallen M.J."/>
        </authorList>
    </citation>
    <scope>NUCLEOTIDE SEQUENCE</scope>
    <source>
        <strain evidence="14">ChiSxjej2B14-8506</strain>
    </source>
</reference>
<dbReference type="InterPro" id="IPR027417">
    <property type="entry name" value="P-loop_NTPase"/>
</dbReference>
<dbReference type="SUPFAM" id="SSF52540">
    <property type="entry name" value="P-loop containing nucleoside triphosphate hydrolases"/>
    <property type="match status" value="1"/>
</dbReference>
<dbReference type="Proteomes" id="UP000824123">
    <property type="component" value="Unassembled WGS sequence"/>
</dbReference>
<dbReference type="PROSITE" id="PS00039">
    <property type="entry name" value="DEAD_ATP_HELICASE"/>
    <property type="match status" value="1"/>
</dbReference>
<protein>
    <recommendedName>
        <fullName evidence="9">ATP-dependent RNA helicase CshA</fullName>
        <ecNumber evidence="1">3.6.4.13</ecNumber>
    </recommendedName>
</protein>
<evidence type="ECO:0000256" key="1">
    <source>
        <dbReference type="ARBA" id="ARBA00012552"/>
    </source>
</evidence>
<evidence type="ECO:0000256" key="11">
    <source>
        <dbReference type="SAM" id="MobiDB-lite"/>
    </source>
</evidence>
<dbReference type="SMART" id="SM00487">
    <property type="entry name" value="DEXDc"/>
    <property type="match status" value="1"/>
</dbReference>
<sequence length="547" mass="61101">MEITNMAMEDVLGSMREEVRHAIADMGFEAPTPIQQMTIPEIVKGRDIVGQAQTGTGKTAAFGIPLVNRIDAGDKRVQALVLCPTRELALQVAREITRMAKYLAGVRVLPVYGGQPIETQLRFLKQGAQIIVGTPGRVIDHINRGTLDLSNVSYLVLDEADEMLDMGFRDDIQLILENTPEQRQTLLFSATMPRPILMLAQRYQHEPQYIRVQSTELTVDTIEQVYIEVMPGQKCMALSRILDMYNPALTLVFVNTKLGAEEVVTYLQKQGYPASALHGDMRQVERDNIMARYRAGIVKILVATDVAARGLDVQGIEAVINYDIPQDVDQYVHRIGRTGRAGKLGKAFTFVVGRELARMWDIRRVTRAKILLEKAPLRSAVMEKRTQRFTEQLMSDDNSGSEAQRETARRLLEQFDAVDVVAQLLSRCVREVDGPEDLTPVRPAPSRSASSRTSGYQGGRAHGAPQRIGPYGRPAPQSARPYGRPYQRPEHASRNDRPMRSEHASRGEHADTRAQGRSFDKPRAPFARRSGDKSAPHGSKRDARSKE</sequence>
<dbReference type="InterPro" id="IPR001650">
    <property type="entry name" value="Helicase_C-like"/>
</dbReference>
<evidence type="ECO:0000256" key="4">
    <source>
        <dbReference type="ARBA" id="ARBA00022801"/>
    </source>
</evidence>
<dbReference type="GO" id="GO:0005524">
    <property type="term" value="F:ATP binding"/>
    <property type="evidence" value="ECO:0007669"/>
    <property type="project" value="UniProtKB-KW"/>
</dbReference>
<dbReference type="EMBL" id="DVNK01000040">
    <property type="protein sequence ID" value="HIU46942.1"/>
    <property type="molecule type" value="Genomic_DNA"/>
</dbReference>
<dbReference type="Pfam" id="PF00271">
    <property type="entry name" value="Helicase_C"/>
    <property type="match status" value="1"/>
</dbReference>
<comment type="caution">
    <text evidence="14">The sequence shown here is derived from an EMBL/GenBank/DDBJ whole genome shotgun (WGS) entry which is preliminary data.</text>
</comment>
<evidence type="ECO:0000259" key="12">
    <source>
        <dbReference type="PROSITE" id="PS51192"/>
    </source>
</evidence>
<dbReference type="Pfam" id="PF00270">
    <property type="entry name" value="DEAD"/>
    <property type="match status" value="1"/>
</dbReference>
<accession>A0A9D1S551</accession>
<dbReference type="EC" id="3.6.4.13" evidence="1"/>
<dbReference type="InterPro" id="IPR050079">
    <property type="entry name" value="DEAD_box_RNA_helicase"/>
</dbReference>
<evidence type="ECO:0000256" key="10">
    <source>
        <dbReference type="RuleBase" id="RU000492"/>
    </source>
</evidence>
<evidence type="ECO:0000256" key="2">
    <source>
        <dbReference type="ARBA" id="ARBA00022490"/>
    </source>
</evidence>
<evidence type="ECO:0000313" key="15">
    <source>
        <dbReference type="Proteomes" id="UP000824123"/>
    </source>
</evidence>
<feature type="domain" description="Helicase ATP-binding" evidence="12">
    <location>
        <begin position="39"/>
        <end position="210"/>
    </location>
</feature>
<dbReference type="CDD" id="cd18787">
    <property type="entry name" value="SF2_C_DEAD"/>
    <property type="match status" value="1"/>
</dbReference>
<keyword evidence="6 10" id="KW-0067">ATP-binding</keyword>
<dbReference type="FunFam" id="3.40.50.300:FF:000108">
    <property type="entry name" value="ATP-dependent RNA helicase RhlE"/>
    <property type="match status" value="1"/>
</dbReference>
<keyword evidence="4 10" id="KW-0378">Hydrolase</keyword>
<dbReference type="SMART" id="SM00490">
    <property type="entry name" value="HELICc"/>
    <property type="match status" value="1"/>
</dbReference>
<dbReference type="InterPro" id="IPR011545">
    <property type="entry name" value="DEAD/DEAH_box_helicase_dom"/>
</dbReference>
<evidence type="ECO:0000256" key="8">
    <source>
        <dbReference type="ARBA" id="ARBA00047984"/>
    </source>
</evidence>
<dbReference type="GO" id="GO:0005829">
    <property type="term" value="C:cytosol"/>
    <property type="evidence" value="ECO:0007669"/>
    <property type="project" value="TreeGrafter"/>
</dbReference>
<comment type="catalytic activity">
    <reaction evidence="8">
        <text>ATP + H2O = ADP + phosphate + H(+)</text>
        <dbReference type="Rhea" id="RHEA:13065"/>
        <dbReference type="ChEBI" id="CHEBI:15377"/>
        <dbReference type="ChEBI" id="CHEBI:15378"/>
        <dbReference type="ChEBI" id="CHEBI:30616"/>
        <dbReference type="ChEBI" id="CHEBI:43474"/>
        <dbReference type="ChEBI" id="CHEBI:456216"/>
        <dbReference type="EC" id="3.6.4.13"/>
    </reaction>
</comment>